<dbReference type="Pfam" id="PF01613">
    <property type="entry name" value="Flavin_Reduct"/>
    <property type="match status" value="1"/>
</dbReference>
<dbReference type="SUPFAM" id="SSF50475">
    <property type="entry name" value="FMN-binding split barrel"/>
    <property type="match status" value="1"/>
</dbReference>
<dbReference type="InterPro" id="IPR002563">
    <property type="entry name" value="Flavin_Rdtase-like_dom"/>
</dbReference>
<protein>
    <submittedName>
        <fullName evidence="4">Flavin reductase</fullName>
    </submittedName>
</protein>
<evidence type="ECO:0000256" key="1">
    <source>
        <dbReference type="ARBA" id="ARBA00008898"/>
    </source>
</evidence>
<evidence type="ECO:0000313" key="5">
    <source>
        <dbReference type="Proteomes" id="UP000247118"/>
    </source>
</evidence>
<proteinExistence type="inferred from homology"/>
<dbReference type="SMART" id="SM00903">
    <property type="entry name" value="Flavin_Reduct"/>
    <property type="match status" value="1"/>
</dbReference>
<evidence type="ECO:0000313" key="4">
    <source>
        <dbReference type="EMBL" id="AWO85118.1"/>
    </source>
</evidence>
<dbReference type="EMBL" id="CP029604">
    <property type="protein sequence ID" value="AWO85118.1"/>
    <property type="molecule type" value="Genomic_DNA"/>
</dbReference>
<dbReference type="Proteomes" id="UP000247118">
    <property type="component" value="Chromosome"/>
</dbReference>
<reference evidence="4 5" key="1">
    <citation type="submission" date="2018-05" db="EMBL/GenBank/DDBJ databases">
        <title>Complete genome sequence of Gordonia terrae NRRL B-16283.</title>
        <authorList>
            <person name="Garlena R.A."/>
            <person name="Russell D.A."/>
            <person name="Hatfull G.F."/>
        </authorList>
    </citation>
    <scope>NUCLEOTIDE SEQUENCE [LARGE SCALE GENOMIC DNA]</scope>
    <source>
        <strain evidence="4 5">NRRL B-16283</strain>
    </source>
</reference>
<organism evidence="4 5">
    <name type="scientific">Gordonia terrae</name>
    <dbReference type="NCBI Taxonomy" id="2055"/>
    <lineage>
        <taxon>Bacteria</taxon>
        <taxon>Bacillati</taxon>
        <taxon>Actinomycetota</taxon>
        <taxon>Actinomycetes</taxon>
        <taxon>Mycobacteriales</taxon>
        <taxon>Gordoniaceae</taxon>
        <taxon>Gordonia</taxon>
    </lineage>
</organism>
<dbReference type="AlphaFoldDB" id="A0AAD0NYN9"/>
<accession>A0AAD0NYN9</accession>
<dbReference type="GO" id="GO:0042602">
    <property type="term" value="F:riboflavin reductase (NADPH) activity"/>
    <property type="evidence" value="ECO:0007669"/>
    <property type="project" value="TreeGrafter"/>
</dbReference>
<dbReference type="RefSeq" id="WP_004023642.1">
    <property type="nucleotide sequence ID" value="NZ_CABEIC010000002.1"/>
</dbReference>
<dbReference type="PANTHER" id="PTHR30466:SF1">
    <property type="entry name" value="FMN REDUCTASE (NADH) RUTF"/>
    <property type="match status" value="1"/>
</dbReference>
<evidence type="ECO:0000259" key="3">
    <source>
        <dbReference type="SMART" id="SM00903"/>
    </source>
</evidence>
<dbReference type="GO" id="GO:0006208">
    <property type="term" value="P:pyrimidine nucleobase catabolic process"/>
    <property type="evidence" value="ECO:0007669"/>
    <property type="project" value="TreeGrafter"/>
</dbReference>
<keyword evidence="2" id="KW-0560">Oxidoreductase</keyword>
<dbReference type="InterPro" id="IPR050268">
    <property type="entry name" value="NADH-dep_flavin_reductase"/>
</dbReference>
<dbReference type="PANTHER" id="PTHR30466">
    <property type="entry name" value="FLAVIN REDUCTASE"/>
    <property type="match status" value="1"/>
</dbReference>
<name>A0AAD0NYN9_9ACTN</name>
<feature type="domain" description="Flavin reductase like" evidence="3">
    <location>
        <begin position="21"/>
        <end position="164"/>
    </location>
</feature>
<comment type="similarity">
    <text evidence="1">Belongs to the non-flavoprotein flavin reductase family.</text>
</comment>
<dbReference type="Gene3D" id="2.30.110.10">
    <property type="entry name" value="Electron Transport, Fmn-binding Protein, Chain A"/>
    <property type="match status" value="1"/>
</dbReference>
<dbReference type="GeneID" id="32689657"/>
<dbReference type="InterPro" id="IPR012349">
    <property type="entry name" value="Split_barrel_FMN-bd"/>
</dbReference>
<sequence length="171" mass="18458">MRIPVSATTDVLDGSAFRSAMARFPSGVTIVTTVDNSGVERGFTATSFCSVSMDPPLVLVCLAERAECHSAFEQVQRWMVHIIAPEHEPIARLFATRGAEKFGGTQFVRSRSQLPQLAGAPVALECRSHARYPAGDHTILVGEVVAVSASGTEPALYYEREFMSVPRSSSV</sequence>
<gene>
    <name evidence="4" type="ORF">DLJ61_17825</name>
</gene>
<dbReference type="GO" id="GO:0010181">
    <property type="term" value="F:FMN binding"/>
    <property type="evidence" value="ECO:0007669"/>
    <property type="project" value="InterPro"/>
</dbReference>
<evidence type="ECO:0000256" key="2">
    <source>
        <dbReference type="ARBA" id="ARBA00023002"/>
    </source>
</evidence>